<feature type="signal peptide" evidence="1">
    <location>
        <begin position="1"/>
        <end position="21"/>
    </location>
</feature>
<keyword evidence="3" id="KW-1185">Reference proteome</keyword>
<proteinExistence type="predicted"/>
<dbReference type="EMBL" id="MU842883">
    <property type="protein sequence ID" value="KAK2028138.1"/>
    <property type="molecule type" value="Genomic_DNA"/>
</dbReference>
<dbReference type="Proteomes" id="UP001232148">
    <property type="component" value="Unassembled WGS sequence"/>
</dbReference>
<organism evidence="2 3">
    <name type="scientific">Colletotrichum zoysiae</name>
    <dbReference type="NCBI Taxonomy" id="1216348"/>
    <lineage>
        <taxon>Eukaryota</taxon>
        <taxon>Fungi</taxon>
        <taxon>Dikarya</taxon>
        <taxon>Ascomycota</taxon>
        <taxon>Pezizomycotina</taxon>
        <taxon>Sordariomycetes</taxon>
        <taxon>Hypocreomycetidae</taxon>
        <taxon>Glomerellales</taxon>
        <taxon>Glomerellaceae</taxon>
        <taxon>Colletotrichum</taxon>
        <taxon>Colletotrichum graminicola species complex</taxon>
    </lineage>
</organism>
<gene>
    <name evidence="2" type="ORF">LX32DRAFT_694284</name>
</gene>
<evidence type="ECO:0000256" key="1">
    <source>
        <dbReference type="SAM" id="SignalP"/>
    </source>
</evidence>
<dbReference type="AlphaFoldDB" id="A0AAD9M4D3"/>
<protein>
    <submittedName>
        <fullName evidence="2">Uncharacterized protein</fullName>
    </submittedName>
</protein>
<accession>A0AAD9M4D3</accession>
<evidence type="ECO:0000313" key="3">
    <source>
        <dbReference type="Proteomes" id="UP001232148"/>
    </source>
</evidence>
<reference evidence="2" key="1">
    <citation type="submission" date="2021-06" db="EMBL/GenBank/DDBJ databases">
        <title>Comparative genomics, transcriptomics and evolutionary studies reveal genomic signatures of adaptation to plant cell wall in hemibiotrophic fungi.</title>
        <authorList>
            <consortium name="DOE Joint Genome Institute"/>
            <person name="Baroncelli R."/>
            <person name="Diaz J.F."/>
            <person name="Benocci T."/>
            <person name="Peng M."/>
            <person name="Battaglia E."/>
            <person name="Haridas S."/>
            <person name="Andreopoulos W."/>
            <person name="Labutti K."/>
            <person name="Pangilinan J."/>
            <person name="Floch G.L."/>
            <person name="Makela M.R."/>
            <person name="Henrissat B."/>
            <person name="Grigoriev I.V."/>
            <person name="Crouch J.A."/>
            <person name="De Vries R.P."/>
            <person name="Sukno S.A."/>
            <person name="Thon M.R."/>
        </authorList>
    </citation>
    <scope>NUCLEOTIDE SEQUENCE</scope>
    <source>
        <strain evidence="2">MAFF235873</strain>
    </source>
</reference>
<feature type="chain" id="PRO_5042284084" evidence="1">
    <location>
        <begin position="22"/>
        <end position="55"/>
    </location>
</feature>
<evidence type="ECO:0000313" key="2">
    <source>
        <dbReference type="EMBL" id="KAK2028138.1"/>
    </source>
</evidence>
<sequence>MVSLTNLIVVATACILHFAAAAPGFTSLEIRDLPICAGTDDPPGSLNLCLLVGMQ</sequence>
<keyword evidence="1" id="KW-0732">Signal</keyword>
<name>A0AAD9M4D3_9PEZI</name>
<comment type="caution">
    <text evidence="2">The sequence shown here is derived from an EMBL/GenBank/DDBJ whole genome shotgun (WGS) entry which is preliminary data.</text>
</comment>